<dbReference type="InterPro" id="IPR007248">
    <property type="entry name" value="Mpv17_PMP22"/>
</dbReference>
<dbReference type="PANTHER" id="PTHR11266">
    <property type="entry name" value="PEROXISOMAL MEMBRANE PROTEIN 2, PXMP2 MPV17"/>
    <property type="match status" value="1"/>
</dbReference>
<name>A0A507E6Y3_9FUNG</name>
<dbReference type="EMBL" id="QEAQ01000021">
    <property type="protein sequence ID" value="TPX59829.1"/>
    <property type="molecule type" value="Genomic_DNA"/>
</dbReference>
<dbReference type="AlphaFoldDB" id="A0A507E6Y3"/>
<evidence type="ECO:0000256" key="5">
    <source>
        <dbReference type="ARBA" id="ARBA00023136"/>
    </source>
</evidence>
<evidence type="ECO:0000313" key="7">
    <source>
        <dbReference type="EMBL" id="TPX59829.1"/>
    </source>
</evidence>
<keyword evidence="3 6" id="KW-0812">Transmembrane</keyword>
<dbReference type="STRING" id="109895.A0A507E6Y3"/>
<dbReference type="Pfam" id="PF04117">
    <property type="entry name" value="Mpv17_PMP22"/>
    <property type="match status" value="1"/>
</dbReference>
<keyword evidence="8" id="KW-1185">Reference proteome</keyword>
<accession>A0A507E6Y3</accession>
<evidence type="ECO:0000256" key="6">
    <source>
        <dbReference type="RuleBase" id="RU363053"/>
    </source>
</evidence>
<dbReference type="Proteomes" id="UP000318582">
    <property type="component" value="Unassembled WGS sequence"/>
</dbReference>
<evidence type="ECO:0000256" key="4">
    <source>
        <dbReference type="ARBA" id="ARBA00022989"/>
    </source>
</evidence>
<organism evidence="7 8">
    <name type="scientific">Powellomyces hirtus</name>
    <dbReference type="NCBI Taxonomy" id="109895"/>
    <lineage>
        <taxon>Eukaryota</taxon>
        <taxon>Fungi</taxon>
        <taxon>Fungi incertae sedis</taxon>
        <taxon>Chytridiomycota</taxon>
        <taxon>Chytridiomycota incertae sedis</taxon>
        <taxon>Chytridiomycetes</taxon>
        <taxon>Spizellomycetales</taxon>
        <taxon>Powellomycetaceae</taxon>
        <taxon>Powellomyces</taxon>
    </lineage>
</organism>
<evidence type="ECO:0000256" key="1">
    <source>
        <dbReference type="ARBA" id="ARBA00004141"/>
    </source>
</evidence>
<evidence type="ECO:0000256" key="3">
    <source>
        <dbReference type="ARBA" id="ARBA00022692"/>
    </source>
</evidence>
<reference evidence="7 8" key="1">
    <citation type="journal article" date="2019" name="Sci. Rep.">
        <title>Comparative genomics of chytrid fungi reveal insights into the obligate biotrophic and pathogenic lifestyle of Synchytrium endobioticum.</title>
        <authorList>
            <person name="van de Vossenberg B.T.L.H."/>
            <person name="Warris S."/>
            <person name="Nguyen H.D.T."/>
            <person name="van Gent-Pelzer M.P.E."/>
            <person name="Joly D.L."/>
            <person name="van de Geest H.C."/>
            <person name="Bonants P.J.M."/>
            <person name="Smith D.S."/>
            <person name="Levesque C.A."/>
            <person name="van der Lee T.A.J."/>
        </authorList>
    </citation>
    <scope>NUCLEOTIDE SEQUENCE [LARGE SCALE GENOMIC DNA]</scope>
    <source>
        <strain evidence="7 8">CBS 809.83</strain>
    </source>
</reference>
<dbReference type="PANTHER" id="PTHR11266:SF17">
    <property type="entry name" value="PROTEIN MPV17"/>
    <property type="match status" value="1"/>
</dbReference>
<proteinExistence type="inferred from homology"/>
<keyword evidence="5 6" id="KW-0472">Membrane</keyword>
<gene>
    <name evidence="7" type="ORF">PhCBS80983_g02213</name>
</gene>
<sequence>MATAGTLWFAGDLISQKFVDRKAIPDSSTQKDFNNQQLEPFPPPSGDVDKWKMGGVDWRRVATMTSFGVFFAGPMYTFWYRLLDQKIVAYFERVMKKKIQETTTLNVSKTNLKWKIAITKVLADMLIFDPPFLCFFFLSTHMLSGLSFESGVEQMKRDVLPTYAIDIAVWSPIQLANFRWVPVLYQPVVVNSVNVGWNAYLSFVKHRDVAFD</sequence>
<comment type="caution">
    <text evidence="7">The sequence shown here is derived from an EMBL/GenBank/DDBJ whole genome shotgun (WGS) entry which is preliminary data.</text>
</comment>
<dbReference type="GO" id="GO:0005737">
    <property type="term" value="C:cytoplasm"/>
    <property type="evidence" value="ECO:0007669"/>
    <property type="project" value="TreeGrafter"/>
</dbReference>
<protein>
    <submittedName>
        <fullName evidence="7">Uncharacterized protein</fullName>
    </submittedName>
</protein>
<comment type="similarity">
    <text evidence="2 6">Belongs to the peroxisomal membrane protein PXMP2/4 family.</text>
</comment>
<evidence type="ECO:0000256" key="2">
    <source>
        <dbReference type="ARBA" id="ARBA00006824"/>
    </source>
</evidence>
<comment type="subcellular location">
    <subcellularLocation>
        <location evidence="1">Membrane</location>
        <topology evidence="1">Multi-pass membrane protein</topology>
    </subcellularLocation>
</comment>
<evidence type="ECO:0000313" key="8">
    <source>
        <dbReference type="Proteomes" id="UP000318582"/>
    </source>
</evidence>
<feature type="transmembrane region" description="Helical" evidence="6">
    <location>
        <begin position="61"/>
        <end position="80"/>
    </location>
</feature>
<keyword evidence="4 6" id="KW-1133">Transmembrane helix</keyword>
<comment type="caution">
    <text evidence="6">Lacks conserved residue(s) required for the propagation of feature annotation.</text>
</comment>
<dbReference type="GO" id="GO:0016020">
    <property type="term" value="C:membrane"/>
    <property type="evidence" value="ECO:0007669"/>
    <property type="project" value="UniProtKB-SubCell"/>
</dbReference>